<keyword evidence="4" id="KW-1133">Transmembrane helix</keyword>
<dbReference type="PROSITE" id="PS50011">
    <property type="entry name" value="PROTEIN_KINASE_DOM"/>
    <property type="match status" value="1"/>
</dbReference>
<dbReference type="SUPFAM" id="SSF52058">
    <property type="entry name" value="L domain-like"/>
    <property type="match status" value="1"/>
</dbReference>
<feature type="transmembrane region" description="Helical" evidence="4">
    <location>
        <begin position="253"/>
        <end position="277"/>
    </location>
</feature>
<name>A0A6P5RBK3_PRUAV</name>
<dbReference type="Gene3D" id="3.30.200.20">
    <property type="entry name" value="Phosphorylase Kinase, domain 1"/>
    <property type="match status" value="1"/>
</dbReference>
<dbReference type="GO" id="GO:0005524">
    <property type="term" value="F:ATP binding"/>
    <property type="evidence" value="ECO:0007669"/>
    <property type="project" value="InterPro"/>
</dbReference>
<keyword evidence="3" id="KW-0677">Repeat</keyword>
<keyword evidence="5" id="KW-0732">Signal</keyword>
<sequence>MNLPKYILVLLVVMMLIFLNPLSTMNFVASVSSEIDEYYPEEREALLKLRDSLSSNSDLHGNWTGPPCINNSSRWAGIACSNWHVVHIVLQGIQLAGSLPPCAFLHNITFLSKLSLRNNTLSGPLPNLTNLVYLEYVVLSYNRFWGSIPLEYIELPNLRVLELQKNYLDGHIPPFDQPTLRAFNVSYNHLEGPIPQTAVLQKFPKSSYDHNSNLCGSPLEASCPPPPPVVIAPSPSPLSPNIIPPKKKNNLQAWSFALIVAAAALVLFLVIFVSLCYSRKVHRKQAAKEEQQPDGTGWAQTKMPHLESLGDPEKRVELDFFDKEMPAAFDLDDLLRASAQVLGKGKLGTTYKVTLESGPVVVVKRLKNMNELSKKEFTQQMQLLGNMRHENLVQILSFYYSKEEKLVISKFESSGGTLFELLHENRGVGRVPLDWATRLSIIKEIAKGLTFLHQSLPSHKVPHANLKSSNVLVIQRNSQTYHLKLTDFGFLPLVPSQKYTEDLAIGKSPEFAQGKKLSQKADVYCFGIILLEVITGRIPGEISPGNDETMDDLSDWVRMVVNNDWSTDILDVEILAAKEDHDEMLKLTKIALDCTDLTPEKRPKMIQVLTRIEEID</sequence>
<dbReference type="GO" id="GO:0016020">
    <property type="term" value="C:membrane"/>
    <property type="evidence" value="ECO:0007669"/>
    <property type="project" value="UniProtKB-SubCell"/>
</dbReference>
<proteinExistence type="predicted"/>
<evidence type="ECO:0000256" key="3">
    <source>
        <dbReference type="ARBA" id="ARBA00022737"/>
    </source>
</evidence>
<dbReference type="Gene3D" id="3.80.10.10">
    <property type="entry name" value="Ribonuclease Inhibitor"/>
    <property type="match status" value="1"/>
</dbReference>
<dbReference type="InterPro" id="IPR046959">
    <property type="entry name" value="PRK1-6/SRF4-like"/>
</dbReference>
<dbReference type="Pfam" id="PF08263">
    <property type="entry name" value="LRRNT_2"/>
    <property type="match status" value="1"/>
</dbReference>
<dbReference type="AlphaFoldDB" id="A0A6P5RBK3"/>
<evidence type="ECO:0000259" key="6">
    <source>
        <dbReference type="PROSITE" id="PS50011"/>
    </source>
</evidence>
<evidence type="ECO:0000313" key="7">
    <source>
        <dbReference type="Proteomes" id="UP000515124"/>
    </source>
</evidence>
<feature type="domain" description="Protein kinase" evidence="6">
    <location>
        <begin position="336"/>
        <end position="616"/>
    </location>
</feature>
<dbReference type="InterPro" id="IPR011009">
    <property type="entry name" value="Kinase-like_dom_sf"/>
</dbReference>
<dbReference type="Proteomes" id="UP000515124">
    <property type="component" value="Unplaced"/>
</dbReference>
<organism evidence="7 8">
    <name type="scientific">Prunus avium</name>
    <name type="common">Cherry</name>
    <name type="synonym">Cerasus avium</name>
    <dbReference type="NCBI Taxonomy" id="42229"/>
    <lineage>
        <taxon>Eukaryota</taxon>
        <taxon>Viridiplantae</taxon>
        <taxon>Streptophyta</taxon>
        <taxon>Embryophyta</taxon>
        <taxon>Tracheophyta</taxon>
        <taxon>Spermatophyta</taxon>
        <taxon>Magnoliopsida</taxon>
        <taxon>eudicotyledons</taxon>
        <taxon>Gunneridae</taxon>
        <taxon>Pentapetalae</taxon>
        <taxon>rosids</taxon>
        <taxon>fabids</taxon>
        <taxon>Rosales</taxon>
        <taxon>Rosaceae</taxon>
        <taxon>Amygdaloideae</taxon>
        <taxon>Amygdaleae</taxon>
        <taxon>Prunus</taxon>
    </lineage>
</organism>
<dbReference type="GO" id="GO:0004672">
    <property type="term" value="F:protein kinase activity"/>
    <property type="evidence" value="ECO:0007669"/>
    <property type="project" value="InterPro"/>
</dbReference>
<dbReference type="InterPro" id="IPR000719">
    <property type="entry name" value="Prot_kinase_dom"/>
</dbReference>
<feature type="chain" id="PRO_5028079885" evidence="5">
    <location>
        <begin position="25"/>
        <end position="616"/>
    </location>
</feature>
<gene>
    <name evidence="8" type="primary">LOC110746409</name>
</gene>
<dbReference type="Gene3D" id="1.10.510.10">
    <property type="entry name" value="Transferase(Phosphotransferase) domain 1"/>
    <property type="match status" value="1"/>
</dbReference>
<evidence type="ECO:0000313" key="8">
    <source>
        <dbReference type="RefSeq" id="XP_021802325.1"/>
    </source>
</evidence>
<evidence type="ECO:0000256" key="2">
    <source>
        <dbReference type="ARBA" id="ARBA00022614"/>
    </source>
</evidence>
<evidence type="ECO:0000256" key="1">
    <source>
        <dbReference type="ARBA" id="ARBA00004370"/>
    </source>
</evidence>
<dbReference type="KEGG" id="pavi:110746409"/>
<dbReference type="InterPro" id="IPR013210">
    <property type="entry name" value="LRR_N_plant-typ"/>
</dbReference>
<dbReference type="PANTHER" id="PTHR48007:SF40">
    <property type="entry name" value="SERINE-THREONINE_TYROSINE-PROTEIN KINASE CATALYTIC DOMAIN-CONTAINING PROTEIN"/>
    <property type="match status" value="1"/>
</dbReference>
<dbReference type="PANTHER" id="PTHR48007">
    <property type="entry name" value="LEUCINE-RICH REPEAT RECEPTOR-LIKE PROTEIN KINASE PXC1"/>
    <property type="match status" value="1"/>
</dbReference>
<reference evidence="8" key="1">
    <citation type="submission" date="2025-08" db="UniProtKB">
        <authorList>
            <consortium name="RefSeq"/>
        </authorList>
    </citation>
    <scope>IDENTIFICATION</scope>
</reference>
<evidence type="ECO:0000256" key="5">
    <source>
        <dbReference type="SAM" id="SignalP"/>
    </source>
</evidence>
<accession>A0A6P5RBK3</accession>
<dbReference type="SUPFAM" id="SSF56112">
    <property type="entry name" value="Protein kinase-like (PK-like)"/>
    <property type="match status" value="1"/>
</dbReference>
<feature type="signal peptide" evidence="5">
    <location>
        <begin position="1"/>
        <end position="24"/>
    </location>
</feature>
<comment type="subcellular location">
    <subcellularLocation>
        <location evidence="1">Membrane</location>
    </subcellularLocation>
</comment>
<keyword evidence="7" id="KW-1185">Reference proteome</keyword>
<evidence type="ECO:0000256" key="4">
    <source>
        <dbReference type="SAM" id="Phobius"/>
    </source>
</evidence>
<dbReference type="Pfam" id="PF00069">
    <property type="entry name" value="Pkinase"/>
    <property type="match status" value="1"/>
</dbReference>
<dbReference type="InterPro" id="IPR032675">
    <property type="entry name" value="LRR_dom_sf"/>
</dbReference>
<keyword evidence="4" id="KW-0812">Transmembrane</keyword>
<dbReference type="GeneID" id="110746409"/>
<protein>
    <submittedName>
        <fullName evidence="8">Probable leucine-rich repeat receptor-like protein kinase At1g68400</fullName>
    </submittedName>
</protein>
<keyword evidence="2" id="KW-0433">Leucine-rich repeat</keyword>
<dbReference type="RefSeq" id="XP_021802325.1">
    <property type="nucleotide sequence ID" value="XM_021946633.1"/>
</dbReference>
<keyword evidence="4" id="KW-0472">Membrane</keyword>